<sequence length="284" mass="31571" precursor="true">MSLFRFLFLGVAFAISQSSFISVVQADEPVAVDAKKRAVFQEARPDWSRSWVIVSRQSYWPLCYESLDRTQEAAELIGKNKPQELSAALEKVSAWLKLSASAANTDGEEGIIDASELVDDAVESIENKDKKFSDEQLKSLLTLACTATAKSHVLRATNFDDDTRARRWARNTNGKPAATKEEAELRKEIAKELVEKGREQYSHDTEQSYRHIVVAQAYLAAAEEMGGVKISADLMNAFEPLKPGVKAYEMANYFDDEITARATKLLAEIDAQRKVLIGKIQSGS</sequence>
<evidence type="ECO:0000313" key="2">
    <source>
        <dbReference type="EMBL" id="TWU55035.1"/>
    </source>
</evidence>
<comment type="caution">
    <text evidence="2">The sequence shown here is derived from an EMBL/GenBank/DDBJ whole genome shotgun (WGS) entry which is preliminary data.</text>
</comment>
<evidence type="ECO:0000256" key="1">
    <source>
        <dbReference type="SAM" id="SignalP"/>
    </source>
</evidence>
<organism evidence="2 3">
    <name type="scientific">Rubripirellula reticaptiva</name>
    <dbReference type="NCBI Taxonomy" id="2528013"/>
    <lineage>
        <taxon>Bacteria</taxon>
        <taxon>Pseudomonadati</taxon>
        <taxon>Planctomycetota</taxon>
        <taxon>Planctomycetia</taxon>
        <taxon>Pirellulales</taxon>
        <taxon>Pirellulaceae</taxon>
        <taxon>Rubripirellula</taxon>
    </lineage>
</organism>
<proteinExistence type="predicted"/>
<accession>A0A5C6F1R9</accession>
<dbReference type="RefSeq" id="WP_146533300.1">
    <property type="nucleotide sequence ID" value="NZ_SJPX01000002.1"/>
</dbReference>
<dbReference type="EMBL" id="SJPX01000002">
    <property type="protein sequence ID" value="TWU55035.1"/>
    <property type="molecule type" value="Genomic_DNA"/>
</dbReference>
<evidence type="ECO:0008006" key="4">
    <source>
        <dbReference type="Google" id="ProtNLM"/>
    </source>
</evidence>
<evidence type="ECO:0000313" key="3">
    <source>
        <dbReference type="Proteomes" id="UP000317977"/>
    </source>
</evidence>
<protein>
    <recommendedName>
        <fullName evidence="4">Imelysin</fullName>
    </recommendedName>
</protein>
<dbReference type="Proteomes" id="UP000317977">
    <property type="component" value="Unassembled WGS sequence"/>
</dbReference>
<name>A0A5C6F1R9_9BACT</name>
<gene>
    <name evidence="2" type="ORF">Poly59_13280</name>
</gene>
<keyword evidence="3" id="KW-1185">Reference proteome</keyword>
<reference evidence="2 3" key="1">
    <citation type="submission" date="2019-02" db="EMBL/GenBank/DDBJ databases">
        <title>Deep-cultivation of Planctomycetes and their phenomic and genomic characterization uncovers novel biology.</title>
        <authorList>
            <person name="Wiegand S."/>
            <person name="Jogler M."/>
            <person name="Boedeker C."/>
            <person name="Pinto D."/>
            <person name="Vollmers J."/>
            <person name="Rivas-Marin E."/>
            <person name="Kohn T."/>
            <person name="Peeters S.H."/>
            <person name="Heuer A."/>
            <person name="Rast P."/>
            <person name="Oberbeckmann S."/>
            <person name="Bunk B."/>
            <person name="Jeske O."/>
            <person name="Meyerdierks A."/>
            <person name="Storesund J.E."/>
            <person name="Kallscheuer N."/>
            <person name="Luecker S."/>
            <person name="Lage O.M."/>
            <person name="Pohl T."/>
            <person name="Merkel B.J."/>
            <person name="Hornburger P."/>
            <person name="Mueller R.-W."/>
            <person name="Bruemmer F."/>
            <person name="Labrenz M."/>
            <person name="Spormann A.M."/>
            <person name="Op Den Camp H."/>
            <person name="Overmann J."/>
            <person name="Amann R."/>
            <person name="Jetten M.S.M."/>
            <person name="Mascher T."/>
            <person name="Medema M.H."/>
            <person name="Devos D.P."/>
            <person name="Kaster A.-K."/>
            <person name="Ovreas L."/>
            <person name="Rohde M."/>
            <person name="Galperin M.Y."/>
            <person name="Jogler C."/>
        </authorList>
    </citation>
    <scope>NUCLEOTIDE SEQUENCE [LARGE SCALE GENOMIC DNA]</scope>
    <source>
        <strain evidence="2 3">Poly59</strain>
    </source>
</reference>
<feature type="chain" id="PRO_5023052365" description="Imelysin" evidence="1">
    <location>
        <begin position="27"/>
        <end position="284"/>
    </location>
</feature>
<keyword evidence="1" id="KW-0732">Signal</keyword>
<dbReference type="OrthoDB" id="251381at2"/>
<dbReference type="AlphaFoldDB" id="A0A5C6F1R9"/>
<feature type="signal peptide" evidence="1">
    <location>
        <begin position="1"/>
        <end position="26"/>
    </location>
</feature>